<evidence type="ECO:0000259" key="8">
    <source>
        <dbReference type="Pfam" id="PF01757"/>
    </source>
</evidence>
<reference evidence="9 10" key="1">
    <citation type="submission" date="2018-10" db="EMBL/GenBank/DDBJ databases">
        <title>Sequencing the genomes of 1000 actinobacteria strains.</title>
        <authorList>
            <person name="Klenk H.-P."/>
        </authorList>
    </citation>
    <scope>NUCLEOTIDE SEQUENCE [LARGE SCALE GENOMIC DNA]</scope>
    <source>
        <strain evidence="9 10">DSM 45175</strain>
    </source>
</reference>
<dbReference type="EMBL" id="RBKT01000001">
    <property type="protein sequence ID" value="RKR91604.1"/>
    <property type="molecule type" value="Genomic_DNA"/>
</dbReference>
<dbReference type="OrthoDB" id="9811476at2"/>
<evidence type="ECO:0000256" key="4">
    <source>
        <dbReference type="ARBA" id="ARBA00022692"/>
    </source>
</evidence>
<feature type="transmembrane region" description="Helical" evidence="7">
    <location>
        <begin position="180"/>
        <end position="198"/>
    </location>
</feature>
<protein>
    <submittedName>
        <fullName evidence="9">Putative membrane protein YcfT</fullName>
    </submittedName>
</protein>
<evidence type="ECO:0000313" key="9">
    <source>
        <dbReference type="EMBL" id="RKR91604.1"/>
    </source>
</evidence>
<sequence length="377" mass="41019">MTETAGNQDHRPLVAGPVAITTVADPVPTPRVRWADVAKGVCIILVVSWHVVIKHYLQITWHLGVPLPGLWGKLGEQLLPLRMPLFFTISGLFAANAVTRPWRATARSRIAQFLYLYAIWLLIHTAILALAPQLPTDRANSVSGLLEQLTITPSNLWYLYALALYFTFAKVTYRLPAPVLLTAAAALSVITAAGLLATPGNRGGVYQNLVFFLAGLHLRPYVERWAATATNRRLGLTFAAYAVALVAMAVAGAETWPGVWLLVSITAVLFGVTAADRVGRWRVVGGALASLGRRTLPVYVIHMPVLALLHRLLVGPLSELGDAGQFLVALADPVLLTALVVALSLTIHRALVAISARWLFELPRWRHRRVEAVPHTG</sequence>
<evidence type="ECO:0000256" key="2">
    <source>
        <dbReference type="ARBA" id="ARBA00007400"/>
    </source>
</evidence>
<dbReference type="GO" id="GO:0009246">
    <property type="term" value="P:enterobacterial common antigen biosynthetic process"/>
    <property type="evidence" value="ECO:0007669"/>
    <property type="project" value="TreeGrafter"/>
</dbReference>
<feature type="transmembrane region" description="Helical" evidence="7">
    <location>
        <begin position="234"/>
        <end position="253"/>
    </location>
</feature>
<keyword evidence="4 7" id="KW-0812">Transmembrane</keyword>
<feature type="transmembrane region" description="Helical" evidence="7">
    <location>
        <begin position="155"/>
        <end position="173"/>
    </location>
</feature>
<dbReference type="PANTHER" id="PTHR40074">
    <property type="entry name" value="O-ACETYLTRANSFERASE WECH"/>
    <property type="match status" value="1"/>
</dbReference>
<name>A0A495JTB8_9ACTN</name>
<feature type="domain" description="Acyltransferase 3" evidence="8">
    <location>
        <begin position="33"/>
        <end position="347"/>
    </location>
</feature>
<keyword evidence="3" id="KW-1003">Cell membrane</keyword>
<evidence type="ECO:0000256" key="5">
    <source>
        <dbReference type="ARBA" id="ARBA00022989"/>
    </source>
</evidence>
<comment type="subcellular location">
    <subcellularLocation>
        <location evidence="1">Cell membrane</location>
        <topology evidence="1">Multi-pass membrane protein</topology>
    </subcellularLocation>
</comment>
<evidence type="ECO:0000256" key="3">
    <source>
        <dbReference type="ARBA" id="ARBA00022475"/>
    </source>
</evidence>
<feature type="transmembrane region" description="Helical" evidence="7">
    <location>
        <begin position="81"/>
        <end position="102"/>
    </location>
</feature>
<keyword evidence="10" id="KW-1185">Reference proteome</keyword>
<dbReference type="AlphaFoldDB" id="A0A495JTB8"/>
<dbReference type="GO" id="GO:0016413">
    <property type="term" value="F:O-acetyltransferase activity"/>
    <property type="evidence" value="ECO:0007669"/>
    <property type="project" value="TreeGrafter"/>
</dbReference>
<evidence type="ECO:0000256" key="6">
    <source>
        <dbReference type="ARBA" id="ARBA00023136"/>
    </source>
</evidence>
<feature type="transmembrane region" description="Helical" evidence="7">
    <location>
        <begin position="259"/>
        <end position="275"/>
    </location>
</feature>
<gene>
    <name evidence="9" type="ORF">BDK92_6005</name>
</gene>
<dbReference type="Pfam" id="PF01757">
    <property type="entry name" value="Acyl_transf_3"/>
    <property type="match status" value="1"/>
</dbReference>
<accession>A0A495JTB8</accession>
<keyword evidence="5 7" id="KW-1133">Transmembrane helix</keyword>
<proteinExistence type="inferred from homology"/>
<comment type="similarity">
    <text evidence="2">Belongs to the acyltransferase 3 family.</text>
</comment>
<keyword evidence="6 7" id="KW-0472">Membrane</keyword>
<feature type="transmembrane region" description="Helical" evidence="7">
    <location>
        <begin position="296"/>
        <end position="314"/>
    </location>
</feature>
<dbReference type="PANTHER" id="PTHR40074:SF4">
    <property type="entry name" value="INNER MEMBRANE PROTEIN YCFT"/>
    <property type="match status" value="1"/>
</dbReference>
<dbReference type="GO" id="GO:0005886">
    <property type="term" value="C:plasma membrane"/>
    <property type="evidence" value="ECO:0007669"/>
    <property type="project" value="UniProtKB-SubCell"/>
</dbReference>
<feature type="transmembrane region" description="Helical" evidence="7">
    <location>
        <begin position="114"/>
        <end position="135"/>
    </location>
</feature>
<evidence type="ECO:0000313" key="10">
    <source>
        <dbReference type="Proteomes" id="UP000277671"/>
    </source>
</evidence>
<evidence type="ECO:0000256" key="1">
    <source>
        <dbReference type="ARBA" id="ARBA00004651"/>
    </source>
</evidence>
<evidence type="ECO:0000256" key="7">
    <source>
        <dbReference type="SAM" id="Phobius"/>
    </source>
</evidence>
<organism evidence="9 10">
    <name type="scientific">Micromonospora pisi</name>
    <dbReference type="NCBI Taxonomy" id="589240"/>
    <lineage>
        <taxon>Bacteria</taxon>
        <taxon>Bacillati</taxon>
        <taxon>Actinomycetota</taxon>
        <taxon>Actinomycetes</taxon>
        <taxon>Micromonosporales</taxon>
        <taxon>Micromonosporaceae</taxon>
        <taxon>Micromonospora</taxon>
    </lineage>
</organism>
<feature type="transmembrane region" description="Helical" evidence="7">
    <location>
        <begin position="204"/>
        <end position="222"/>
    </location>
</feature>
<dbReference type="RefSeq" id="WP_121159715.1">
    <property type="nucleotide sequence ID" value="NZ_RBKT01000001.1"/>
</dbReference>
<dbReference type="InterPro" id="IPR002656">
    <property type="entry name" value="Acyl_transf_3_dom"/>
</dbReference>
<feature type="transmembrane region" description="Helical" evidence="7">
    <location>
        <begin position="334"/>
        <end position="360"/>
    </location>
</feature>
<comment type="caution">
    <text evidence="9">The sequence shown here is derived from an EMBL/GenBank/DDBJ whole genome shotgun (WGS) entry which is preliminary data.</text>
</comment>
<feature type="transmembrane region" description="Helical" evidence="7">
    <location>
        <begin position="41"/>
        <end position="61"/>
    </location>
</feature>
<dbReference type="Proteomes" id="UP000277671">
    <property type="component" value="Unassembled WGS sequence"/>
</dbReference>